<proteinExistence type="predicted"/>
<evidence type="ECO:0000313" key="2">
    <source>
        <dbReference type="EMBL" id="VAX16108.1"/>
    </source>
</evidence>
<sequence>MITRRSHPPACKNGFTVFETIMVISIVSILALYAYPLLTAPSQFPLDAAANVVESDIRLTQIGAMTKGARRTVIFAGGSGEYVYNNDSDAASGLTRDLKEIGGSITIGSDLIITFNSRGEPIGQRAMIVIIKTRGKERRVIVEPYTGITKTE</sequence>
<keyword evidence="1" id="KW-0472">Membrane</keyword>
<dbReference type="InterPro" id="IPR012902">
    <property type="entry name" value="N_methyl_site"/>
</dbReference>
<dbReference type="NCBIfam" id="TIGR02532">
    <property type="entry name" value="IV_pilin_GFxxxE"/>
    <property type="match status" value="1"/>
</dbReference>
<name>A0A3B1BX96_9ZZZZ</name>
<feature type="transmembrane region" description="Helical" evidence="1">
    <location>
        <begin position="21"/>
        <end position="38"/>
    </location>
</feature>
<dbReference type="InterPro" id="IPR045584">
    <property type="entry name" value="Pilin-like"/>
</dbReference>
<dbReference type="SUPFAM" id="SSF54523">
    <property type="entry name" value="Pili subunits"/>
    <property type="match status" value="1"/>
</dbReference>
<reference evidence="2" key="1">
    <citation type="submission" date="2018-06" db="EMBL/GenBank/DDBJ databases">
        <authorList>
            <person name="Zhirakovskaya E."/>
        </authorList>
    </citation>
    <scope>NUCLEOTIDE SEQUENCE</scope>
</reference>
<evidence type="ECO:0000256" key="1">
    <source>
        <dbReference type="SAM" id="Phobius"/>
    </source>
</evidence>
<dbReference type="EMBL" id="UOGE01000003">
    <property type="protein sequence ID" value="VAX16108.1"/>
    <property type="molecule type" value="Genomic_DNA"/>
</dbReference>
<gene>
    <name evidence="2" type="ORF">MNBD_NITROSPINAE02-87</name>
</gene>
<evidence type="ECO:0008006" key="3">
    <source>
        <dbReference type="Google" id="ProtNLM"/>
    </source>
</evidence>
<keyword evidence="1" id="KW-0812">Transmembrane</keyword>
<keyword evidence="1" id="KW-1133">Transmembrane helix</keyword>
<protein>
    <recommendedName>
        <fullName evidence="3">General secretion pathway GspH domain-containing protein</fullName>
    </recommendedName>
</protein>
<accession>A0A3B1BX96</accession>
<dbReference type="AlphaFoldDB" id="A0A3B1BX96"/>
<organism evidence="2">
    <name type="scientific">hydrothermal vent metagenome</name>
    <dbReference type="NCBI Taxonomy" id="652676"/>
    <lineage>
        <taxon>unclassified sequences</taxon>
        <taxon>metagenomes</taxon>
        <taxon>ecological metagenomes</taxon>
    </lineage>
</organism>